<organism evidence="1">
    <name type="scientific">Stegastes partitus</name>
    <name type="common">bicolor damselfish</name>
    <dbReference type="NCBI Taxonomy" id="144197"/>
    <lineage>
        <taxon>Eukaryota</taxon>
        <taxon>Metazoa</taxon>
        <taxon>Chordata</taxon>
        <taxon>Craniata</taxon>
        <taxon>Vertebrata</taxon>
        <taxon>Euteleostomi</taxon>
        <taxon>Actinopterygii</taxon>
        <taxon>Neopterygii</taxon>
        <taxon>Teleostei</taxon>
        <taxon>Neoteleostei</taxon>
        <taxon>Acanthomorphata</taxon>
        <taxon>Ovalentaria</taxon>
        <taxon>Pomacentridae</taxon>
        <taxon>Stegastes</taxon>
    </lineage>
</organism>
<sequence length="81" mass="9240">CDLHCSCLCIGIMQKNCIPSVKHVGDRKKCFASFGPRRLTFVDGTMTFVSSRRILKENVDSREKAVRRRARAPQVFLLKNV</sequence>
<dbReference type="AlphaFoldDB" id="A0A3B4ZR70"/>
<dbReference type="Ensembl" id="ENSSPAT00000008882.1">
    <property type="protein sequence ID" value="ENSSPAP00000008724.1"/>
    <property type="gene ID" value="ENSSPAG00000006652.1"/>
</dbReference>
<name>A0A3B4ZR70_9TELE</name>
<accession>A0A3B4ZR70</accession>
<proteinExistence type="predicted"/>
<reference evidence="1" key="1">
    <citation type="submission" date="2023-09" db="UniProtKB">
        <authorList>
            <consortium name="Ensembl"/>
        </authorList>
    </citation>
    <scope>IDENTIFICATION</scope>
</reference>
<protein>
    <submittedName>
        <fullName evidence="1">Uncharacterized protein</fullName>
    </submittedName>
</protein>
<evidence type="ECO:0000313" key="1">
    <source>
        <dbReference type="Ensembl" id="ENSSPAP00000008724.1"/>
    </source>
</evidence>